<keyword evidence="2" id="KW-1185">Reference proteome</keyword>
<reference evidence="3" key="1">
    <citation type="submission" date="2025-08" db="UniProtKB">
        <authorList>
            <consortium name="RefSeq"/>
        </authorList>
    </citation>
    <scope>IDENTIFICATION</scope>
    <source>
        <tissue evidence="3">Young leaves</tissue>
    </source>
</reference>
<dbReference type="InterPro" id="IPR029058">
    <property type="entry name" value="AB_hydrolase_fold"/>
</dbReference>
<dbReference type="KEGG" id="cmax:111471974"/>
<dbReference type="RefSeq" id="XP_022973430.1">
    <property type="nucleotide sequence ID" value="XM_023117662.1"/>
</dbReference>
<evidence type="ECO:0000313" key="2">
    <source>
        <dbReference type="Proteomes" id="UP000504608"/>
    </source>
</evidence>
<gene>
    <name evidence="3" type="primary">LOC111471974</name>
</gene>
<dbReference type="FunFam" id="3.40.50.1820:FF:000270">
    <property type="entry name" value="Alpha/beta-Hydrolases superfamily protein"/>
    <property type="match status" value="1"/>
</dbReference>
<dbReference type="GeneID" id="111471974"/>
<dbReference type="AlphaFoldDB" id="A0A6J1IBC1"/>
<dbReference type="Proteomes" id="UP000504608">
    <property type="component" value="Unplaced"/>
</dbReference>
<dbReference type="PANTHER" id="PTHR45763:SF21">
    <property type="entry name" value="ALPHA_BETA-HYDROLASES SUPERFAMILY PROTEIN"/>
    <property type="match status" value="1"/>
</dbReference>
<evidence type="ECO:0000259" key="1">
    <source>
        <dbReference type="Pfam" id="PF00561"/>
    </source>
</evidence>
<dbReference type="SUPFAM" id="SSF53474">
    <property type="entry name" value="alpha/beta-Hydrolases"/>
    <property type="match status" value="1"/>
</dbReference>
<protein>
    <submittedName>
        <fullName evidence="3">Uncharacterized protein LOC111471974</fullName>
    </submittedName>
</protein>
<dbReference type="PANTHER" id="PTHR45763">
    <property type="entry name" value="HYDROLASE, ALPHA/BETA FOLD FAMILY PROTEIN, EXPRESSED-RELATED"/>
    <property type="match status" value="1"/>
</dbReference>
<name>A0A6J1IBC1_CUCMA</name>
<dbReference type="OrthoDB" id="294702at2759"/>
<accession>A0A6J1IBC1</accession>
<feature type="domain" description="AB hydrolase-1" evidence="1">
    <location>
        <begin position="67"/>
        <end position="321"/>
    </location>
</feature>
<evidence type="ECO:0000313" key="3">
    <source>
        <dbReference type="RefSeq" id="XP_022973430.1"/>
    </source>
</evidence>
<dbReference type="InterPro" id="IPR000073">
    <property type="entry name" value="AB_hydrolase_1"/>
</dbReference>
<sequence>MIIAIGVAFAVGFIGWVYVALLKPPPPKLCGSPNGPPLTSPRVKLSDGRHLAYKELGVRKEEARYKIVISHGIYSCKDMDLPISQELMEEIKLYIVIYDRAGHCESNPYPSRSVKTEAFDIQELADKLELGTKFYVMGCSVGAYAVWSCLKYIPHRLLGASLVVPTVNFWWPSFPSDLSQRCFAKYPQSYRRLFRIAYYTPWLMYWWMTQKWFPNLDNEDMLSNSDLGITKRLMERQDKCNIVQQGEHECIHRDLLCNFGKWEFDPMELSNPFLDNKGSFHMWQGSDDRIVPIELNRFIVQKLPWIQYHEISDAGHFLVHDAKNLEAIIRALLIL</sequence>
<dbReference type="Gene3D" id="3.40.50.1820">
    <property type="entry name" value="alpha/beta hydrolase"/>
    <property type="match status" value="1"/>
</dbReference>
<dbReference type="Pfam" id="PF00561">
    <property type="entry name" value="Abhydrolase_1"/>
    <property type="match status" value="1"/>
</dbReference>
<proteinExistence type="predicted"/>
<organism evidence="2 3">
    <name type="scientific">Cucurbita maxima</name>
    <name type="common">Pumpkin</name>
    <name type="synonym">Winter squash</name>
    <dbReference type="NCBI Taxonomy" id="3661"/>
    <lineage>
        <taxon>Eukaryota</taxon>
        <taxon>Viridiplantae</taxon>
        <taxon>Streptophyta</taxon>
        <taxon>Embryophyta</taxon>
        <taxon>Tracheophyta</taxon>
        <taxon>Spermatophyta</taxon>
        <taxon>Magnoliopsida</taxon>
        <taxon>eudicotyledons</taxon>
        <taxon>Gunneridae</taxon>
        <taxon>Pentapetalae</taxon>
        <taxon>rosids</taxon>
        <taxon>fabids</taxon>
        <taxon>Cucurbitales</taxon>
        <taxon>Cucurbitaceae</taxon>
        <taxon>Cucurbiteae</taxon>
        <taxon>Cucurbita</taxon>
    </lineage>
</organism>